<evidence type="ECO:0000256" key="6">
    <source>
        <dbReference type="ARBA" id="ARBA00023211"/>
    </source>
</evidence>
<evidence type="ECO:0000259" key="7">
    <source>
        <dbReference type="Pfam" id="PF00149"/>
    </source>
</evidence>
<evidence type="ECO:0000256" key="2">
    <source>
        <dbReference type="ARBA" id="ARBA00022519"/>
    </source>
</evidence>
<organism evidence="8 9">
    <name type="scientific">Hallella colorans</name>
    <dbReference type="NCBI Taxonomy" id="1703337"/>
    <lineage>
        <taxon>Bacteria</taxon>
        <taxon>Pseudomonadati</taxon>
        <taxon>Bacteroidota</taxon>
        <taxon>Bacteroidia</taxon>
        <taxon>Bacteroidales</taxon>
        <taxon>Prevotellaceae</taxon>
        <taxon>Hallella</taxon>
    </lineage>
</organism>
<dbReference type="AlphaFoldDB" id="A0A2U0UB63"/>
<dbReference type="GO" id="GO:0046872">
    <property type="term" value="F:metal ion binding"/>
    <property type="evidence" value="ECO:0007669"/>
    <property type="project" value="UniProtKB-KW"/>
</dbReference>
<sequence length="255" mass="30275">MTKNIYFLSDAHLGSLAIAHKRTQERRLVRFLDSVKHKAAAIYLLGDMFDFWNEYRYVVPKGYTRFLGKLSELTDMGVEVHFFTGNHDLWTYGYLEQECGLIVHRKPLTTELYGKEFYLAHGDGLGDPDNKYKVLRRIFHSPLCQRMLNFIHPWWGMQLGLNWAKHSRLKRADGKEPPYMGEDKEYLVLWTKQYKQTHPNIDYFIYGHRHIQLDVTLADKTRMLILGDWIWQFTYAVFDGEHLFLEQYVEGESEP</sequence>
<dbReference type="GO" id="GO:0008758">
    <property type="term" value="F:UDP-2,3-diacylglucosamine hydrolase activity"/>
    <property type="evidence" value="ECO:0007669"/>
    <property type="project" value="TreeGrafter"/>
</dbReference>
<dbReference type="InterPro" id="IPR004843">
    <property type="entry name" value="Calcineurin-like_PHP"/>
</dbReference>
<dbReference type="EMBL" id="QENY01000008">
    <property type="protein sequence ID" value="PVX54848.1"/>
    <property type="molecule type" value="Genomic_DNA"/>
</dbReference>
<keyword evidence="2" id="KW-0997">Cell inner membrane</keyword>
<evidence type="ECO:0000256" key="1">
    <source>
        <dbReference type="ARBA" id="ARBA00022475"/>
    </source>
</evidence>
<keyword evidence="9" id="KW-1185">Reference proteome</keyword>
<keyword evidence="3" id="KW-0479">Metal-binding</keyword>
<dbReference type="RefSeq" id="WP_116616389.1">
    <property type="nucleotide sequence ID" value="NZ_CALDWB010000003.1"/>
</dbReference>
<dbReference type="OrthoDB" id="9802481at2"/>
<proteinExistence type="predicted"/>
<keyword evidence="6" id="KW-0464">Manganese</keyword>
<evidence type="ECO:0000256" key="3">
    <source>
        <dbReference type="ARBA" id="ARBA00022723"/>
    </source>
</evidence>
<evidence type="ECO:0000256" key="5">
    <source>
        <dbReference type="ARBA" id="ARBA00023136"/>
    </source>
</evidence>
<dbReference type="Proteomes" id="UP000245870">
    <property type="component" value="Unassembled WGS sequence"/>
</dbReference>
<keyword evidence="1" id="KW-1003">Cell membrane</keyword>
<protein>
    <submittedName>
        <fullName evidence="8">UDP-2,3-diacylglucosamine hydrolase</fullName>
    </submittedName>
</protein>
<gene>
    <name evidence="8" type="ORF">C7379_10877</name>
</gene>
<accession>A0A2U0UB63</accession>
<feature type="domain" description="Calcineurin-like phosphoesterase" evidence="7">
    <location>
        <begin position="4"/>
        <end position="211"/>
    </location>
</feature>
<evidence type="ECO:0000313" key="8">
    <source>
        <dbReference type="EMBL" id="PVX54848.1"/>
    </source>
</evidence>
<evidence type="ECO:0000313" key="9">
    <source>
        <dbReference type="Proteomes" id="UP000245870"/>
    </source>
</evidence>
<dbReference type="PANTHER" id="PTHR34990:SF1">
    <property type="entry name" value="UDP-2,3-DIACYLGLUCOSAMINE HYDROLASE"/>
    <property type="match status" value="1"/>
</dbReference>
<keyword evidence="5" id="KW-0472">Membrane</keyword>
<comment type="caution">
    <text evidence="8">The sequence shown here is derived from an EMBL/GenBank/DDBJ whole genome shotgun (WGS) entry which is preliminary data.</text>
</comment>
<evidence type="ECO:0000256" key="4">
    <source>
        <dbReference type="ARBA" id="ARBA00022801"/>
    </source>
</evidence>
<dbReference type="Pfam" id="PF00149">
    <property type="entry name" value="Metallophos"/>
    <property type="match status" value="1"/>
</dbReference>
<name>A0A2U0UB63_9BACT</name>
<dbReference type="Gene3D" id="3.60.21.10">
    <property type="match status" value="1"/>
</dbReference>
<reference evidence="8 9" key="1">
    <citation type="submission" date="2018-05" db="EMBL/GenBank/DDBJ databases">
        <title>Genomic Encyclopedia of Type Strains, Phase IV (KMG-IV): sequencing the most valuable type-strain genomes for metagenomic binning, comparative biology and taxonomic classification.</title>
        <authorList>
            <person name="Goeker M."/>
        </authorList>
    </citation>
    <scope>NUCLEOTIDE SEQUENCE [LARGE SCALE GENOMIC DNA]</scope>
    <source>
        <strain evidence="8 9">DSM 100333</strain>
    </source>
</reference>
<keyword evidence="4 8" id="KW-0378">Hydrolase</keyword>
<dbReference type="GO" id="GO:0009245">
    <property type="term" value="P:lipid A biosynthetic process"/>
    <property type="evidence" value="ECO:0007669"/>
    <property type="project" value="TreeGrafter"/>
</dbReference>
<dbReference type="InterPro" id="IPR029052">
    <property type="entry name" value="Metallo-depent_PP-like"/>
</dbReference>
<dbReference type="CDD" id="cd07398">
    <property type="entry name" value="MPP_YbbF-LpxH"/>
    <property type="match status" value="1"/>
</dbReference>
<dbReference type="SUPFAM" id="SSF56300">
    <property type="entry name" value="Metallo-dependent phosphatases"/>
    <property type="match status" value="1"/>
</dbReference>
<dbReference type="InterPro" id="IPR043461">
    <property type="entry name" value="LpxH-like"/>
</dbReference>
<dbReference type="GO" id="GO:0016020">
    <property type="term" value="C:membrane"/>
    <property type="evidence" value="ECO:0007669"/>
    <property type="project" value="GOC"/>
</dbReference>
<dbReference type="PANTHER" id="PTHR34990">
    <property type="entry name" value="UDP-2,3-DIACYLGLUCOSAMINE HYDROLASE-RELATED"/>
    <property type="match status" value="1"/>
</dbReference>